<comment type="caution">
    <text evidence="10">The sequence shown here is derived from an EMBL/GenBank/DDBJ whole genome shotgun (WGS) entry which is preliminary data.</text>
</comment>
<sequence>MRVGERFPAYWCVRDFDSPILWRTYEAYMLSAVLILPSFVMVLCYSAIIVAIMHMVVQRRSMTGKGQIANGVFLLNGTCRGRPREHEDSEVRQVISMLVVVVVLFVICWGPILIVNVLKAFGTLSLYSPTTKHLATAADLLSYCNSCVNPVVYGFMSRNFRESFYQVLCCRRHLHQGTIHRQMSLSVTRTSILRYND</sequence>
<keyword evidence="7" id="KW-0675">Receptor</keyword>
<evidence type="ECO:0000313" key="10">
    <source>
        <dbReference type="EMBL" id="KAK7014478.1"/>
    </source>
</evidence>
<evidence type="ECO:0000259" key="9">
    <source>
        <dbReference type="PROSITE" id="PS50262"/>
    </source>
</evidence>
<feature type="transmembrane region" description="Helical" evidence="8">
    <location>
        <begin position="94"/>
        <end position="114"/>
    </location>
</feature>
<dbReference type="PANTHER" id="PTHR24241">
    <property type="entry name" value="NEUROPEPTIDE RECEPTOR-RELATED G-PROTEIN COUPLED RECEPTOR"/>
    <property type="match status" value="1"/>
</dbReference>
<evidence type="ECO:0000256" key="1">
    <source>
        <dbReference type="ARBA" id="ARBA00004651"/>
    </source>
</evidence>
<protein>
    <recommendedName>
        <fullName evidence="9">G-protein coupled receptors family 1 profile domain-containing protein</fullName>
    </recommendedName>
</protein>
<evidence type="ECO:0000256" key="3">
    <source>
        <dbReference type="ARBA" id="ARBA00022475"/>
    </source>
</evidence>
<evidence type="ECO:0000256" key="5">
    <source>
        <dbReference type="ARBA" id="ARBA00022989"/>
    </source>
</evidence>
<accession>A0AAN8ZSW9</accession>
<proteinExistence type="inferred from homology"/>
<evidence type="ECO:0000256" key="2">
    <source>
        <dbReference type="ARBA" id="ARBA00010663"/>
    </source>
</evidence>
<evidence type="ECO:0000256" key="4">
    <source>
        <dbReference type="ARBA" id="ARBA00022692"/>
    </source>
</evidence>
<name>A0AAN8ZSW9_HALRR</name>
<dbReference type="EMBL" id="JAXCGZ010023272">
    <property type="protein sequence ID" value="KAK7014478.1"/>
    <property type="molecule type" value="Genomic_DNA"/>
</dbReference>
<gene>
    <name evidence="10" type="ORF">SK128_016335</name>
</gene>
<reference evidence="10 11" key="1">
    <citation type="submission" date="2023-11" db="EMBL/GenBank/DDBJ databases">
        <title>Halocaridina rubra genome assembly.</title>
        <authorList>
            <person name="Smith C."/>
        </authorList>
    </citation>
    <scope>NUCLEOTIDE SEQUENCE [LARGE SCALE GENOMIC DNA]</scope>
    <source>
        <strain evidence="10">EP-1</strain>
        <tissue evidence="10">Whole</tissue>
    </source>
</reference>
<feature type="non-terminal residue" evidence="10">
    <location>
        <position position="197"/>
    </location>
</feature>
<dbReference type="InterPro" id="IPR017452">
    <property type="entry name" value="GPCR_Rhodpsn_7TM"/>
</dbReference>
<dbReference type="AlphaFoldDB" id="A0AAN8ZSW9"/>
<evidence type="ECO:0000256" key="8">
    <source>
        <dbReference type="SAM" id="Phobius"/>
    </source>
</evidence>
<dbReference type="PANTHER" id="PTHR24241:SF193">
    <property type="entry name" value="G-PROTEIN COUPLED RECEPTORS FAMILY 1 PROFILE DOMAIN-CONTAINING PROTEIN"/>
    <property type="match status" value="1"/>
</dbReference>
<comment type="similarity">
    <text evidence="2">Belongs to the G-protein coupled receptor 1 family.</text>
</comment>
<keyword evidence="4 8" id="KW-0812">Transmembrane</keyword>
<dbReference type="GO" id="GO:0032870">
    <property type="term" value="P:cellular response to hormone stimulus"/>
    <property type="evidence" value="ECO:0007669"/>
    <property type="project" value="TreeGrafter"/>
</dbReference>
<dbReference type="InterPro" id="IPR000276">
    <property type="entry name" value="GPCR_Rhodpsn"/>
</dbReference>
<dbReference type="SUPFAM" id="SSF81321">
    <property type="entry name" value="Family A G protein-coupled receptor-like"/>
    <property type="match status" value="1"/>
</dbReference>
<dbReference type="Gene3D" id="1.20.1070.10">
    <property type="entry name" value="Rhodopsin 7-helix transmembrane proteins"/>
    <property type="match status" value="1"/>
</dbReference>
<dbReference type="PROSITE" id="PS50262">
    <property type="entry name" value="G_PROTEIN_RECEP_F1_2"/>
    <property type="match status" value="1"/>
</dbReference>
<keyword evidence="3" id="KW-1003">Cell membrane</keyword>
<dbReference type="Pfam" id="PF00001">
    <property type="entry name" value="7tm_1"/>
    <property type="match status" value="1"/>
</dbReference>
<evidence type="ECO:0000313" key="11">
    <source>
        <dbReference type="Proteomes" id="UP001381693"/>
    </source>
</evidence>
<keyword evidence="6 8" id="KW-0472">Membrane</keyword>
<dbReference type="GO" id="GO:0042277">
    <property type="term" value="F:peptide binding"/>
    <property type="evidence" value="ECO:0007669"/>
    <property type="project" value="TreeGrafter"/>
</dbReference>
<dbReference type="PRINTS" id="PR00237">
    <property type="entry name" value="GPCRRHODOPSN"/>
</dbReference>
<feature type="domain" description="G-protein coupled receptors family 1 profile" evidence="9">
    <location>
        <begin position="1"/>
        <end position="153"/>
    </location>
</feature>
<dbReference type="GO" id="GO:0005886">
    <property type="term" value="C:plasma membrane"/>
    <property type="evidence" value="ECO:0007669"/>
    <property type="project" value="UniProtKB-SubCell"/>
</dbReference>
<dbReference type="GO" id="GO:0004930">
    <property type="term" value="F:G protein-coupled receptor activity"/>
    <property type="evidence" value="ECO:0007669"/>
    <property type="project" value="InterPro"/>
</dbReference>
<comment type="subcellular location">
    <subcellularLocation>
        <location evidence="1">Cell membrane</location>
        <topology evidence="1">Multi-pass membrane protein</topology>
    </subcellularLocation>
</comment>
<dbReference type="Proteomes" id="UP001381693">
    <property type="component" value="Unassembled WGS sequence"/>
</dbReference>
<feature type="transmembrane region" description="Helical" evidence="8">
    <location>
        <begin position="27"/>
        <end position="52"/>
    </location>
</feature>
<keyword evidence="5 8" id="KW-1133">Transmembrane helix</keyword>
<evidence type="ECO:0000256" key="7">
    <source>
        <dbReference type="ARBA" id="ARBA00023170"/>
    </source>
</evidence>
<keyword evidence="11" id="KW-1185">Reference proteome</keyword>
<organism evidence="10 11">
    <name type="scientific">Halocaridina rubra</name>
    <name type="common">Hawaiian red shrimp</name>
    <dbReference type="NCBI Taxonomy" id="373956"/>
    <lineage>
        <taxon>Eukaryota</taxon>
        <taxon>Metazoa</taxon>
        <taxon>Ecdysozoa</taxon>
        <taxon>Arthropoda</taxon>
        <taxon>Crustacea</taxon>
        <taxon>Multicrustacea</taxon>
        <taxon>Malacostraca</taxon>
        <taxon>Eumalacostraca</taxon>
        <taxon>Eucarida</taxon>
        <taxon>Decapoda</taxon>
        <taxon>Pleocyemata</taxon>
        <taxon>Caridea</taxon>
        <taxon>Atyoidea</taxon>
        <taxon>Atyidae</taxon>
        <taxon>Halocaridina</taxon>
    </lineage>
</organism>
<evidence type="ECO:0000256" key="6">
    <source>
        <dbReference type="ARBA" id="ARBA00023136"/>
    </source>
</evidence>